<dbReference type="EMBL" id="JBBPBN010000023">
    <property type="protein sequence ID" value="KAK9011263.1"/>
    <property type="molecule type" value="Genomic_DNA"/>
</dbReference>
<gene>
    <name evidence="1" type="ORF">V6N11_044117</name>
</gene>
<protein>
    <submittedName>
        <fullName evidence="1">Uncharacterized protein</fullName>
    </submittedName>
</protein>
<evidence type="ECO:0000313" key="2">
    <source>
        <dbReference type="Proteomes" id="UP001396334"/>
    </source>
</evidence>
<dbReference type="Proteomes" id="UP001396334">
    <property type="component" value="Unassembled WGS sequence"/>
</dbReference>
<sequence>MRVLKVHNNPSSKRQPPLLRRASPVTEAVQCFFSISSFSFSGWLQPTKAPNALNQDQIHVALGIRFATALAPPPDTAVHRRFGGSLVAAACLAWGCCECIDGEMMNGTRLKVVGLKLSGGCCYDGGWMWVELVKVDGAGSLVRW</sequence>
<evidence type="ECO:0000313" key="1">
    <source>
        <dbReference type="EMBL" id="KAK9011263.1"/>
    </source>
</evidence>
<proteinExistence type="predicted"/>
<accession>A0ABR2RE83</accession>
<keyword evidence="2" id="KW-1185">Reference proteome</keyword>
<reference evidence="1 2" key="1">
    <citation type="journal article" date="2024" name="G3 (Bethesda)">
        <title>Genome assembly of Hibiscus sabdariffa L. provides insights into metabolisms of medicinal natural products.</title>
        <authorList>
            <person name="Kim T."/>
        </authorList>
    </citation>
    <scope>NUCLEOTIDE SEQUENCE [LARGE SCALE GENOMIC DNA]</scope>
    <source>
        <strain evidence="1">TK-2024</strain>
        <tissue evidence="1">Old leaves</tissue>
    </source>
</reference>
<comment type="caution">
    <text evidence="1">The sequence shown here is derived from an EMBL/GenBank/DDBJ whole genome shotgun (WGS) entry which is preliminary data.</text>
</comment>
<name>A0ABR2RE83_9ROSI</name>
<organism evidence="1 2">
    <name type="scientific">Hibiscus sabdariffa</name>
    <name type="common">roselle</name>
    <dbReference type="NCBI Taxonomy" id="183260"/>
    <lineage>
        <taxon>Eukaryota</taxon>
        <taxon>Viridiplantae</taxon>
        <taxon>Streptophyta</taxon>
        <taxon>Embryophyta</taxon>
        <taxon>Tracheophyta</taxon>
        <taxon>Spermatophyta</taxon>
        <taxon>Magnoliopsida</taxon>
        <taxon>eudicotyledons</taxon>
        <taxon>Gunneridae</taxon>
        <taxon>Pentapetalae</taxon>
        <taxon>rosids</taxon>
        <taxon>malvids</taxon>
        <taxon>Malvales</taxon>
        <taxon>Malvaceae</taxon>
        <taxon>Malvoideae</taxon>
        <taxon>Hibiscus</taxon>
    </lineage>
</organism>